<feature type="region of interest" description="Disordered" evidence="1">
    <location>
        <begin position="1095"/>
        <end position="1115"/>
    </location>
</feature>
<dbReference type="OrthoDB" id="20774at2759"/>
<name>A0A3N4IK29_ASCIM</name>
<protein>
    <recommendedName>
        <fullName evidence="2">RSE1/DDB1/CPSF1 first beta-propeller domain-containing protein</fullName>
    </recommendedName>
</protein>
<dbReference type="STRING" id="1160509.A0A3N4IK29"/>
<proteinExistence type="predicted"/>
<keyword evidence="4" id="KW-1185">Reference proteome</keyword>
<sequence>MDTIQTHVFTGGQWTTNTIPRSEYIARMNKDAAAKTTSGDLPTPKYGLLTRTLVPSPVIKKALPVKCRVGGVGDVAFIGESYIELASTEEDGKMQRNIARHKFEAVILDAIAFRHRPRPTRNIRSGSQGLTASTAPAGLVDDLFGEVVALKQEPGSSQQQSKRPKAGSSLPPELLVLSLDTGDLVFCYVNEGPKGYEWVVSPKKVGAAGVRDAEDKPGKSLAVDPRSRYIHVCTFGSRWYLLRMASTEELEAQLLRDDGPAKLDPVLEIRVDRHGLVVLHACFLYPKSDELDHTLLLLTVIDAQKNYRVILHEWNNITKQSLKDIDLRKEGIRLFDNVTMPLYVVPLSTNSTFLMVTEYEILFGSAAEIHSGNSNFIPLQYNSSRILLSPSNLVSSIATISKAKSFKSRIDYVYYTLSSGSVHLLELEVKDLKTPEVLAHCLVSHPSSLLPSPSIAVFSDLLTANDTLIIPGECSSGGILILHPSASKATFTPEFHPVLSNYAPIFDTALVPPPTSPTSDGPGSIFERDRLFVTAGVGPGGAVAELRTGYQAQVQTSADYVPLIRDIWALPDANGTGFYLLSSTNDASNMVYLDRDGGMEMVDEGIAHALNLDAATVAAGRSGDVSVQVTKSSVRLVRLGSVKEEGGVVVKTEPFVRDCGAGETIVRADVKCGYIAVVMSVGNEVRLVIAEAPSDGRIGEGALNPIGEHVLLSDESSTVGIVEIGGAIHVMVGTWGSSVQVYRLEEGFGLMPVTEVALEEAKDGDISMEPGAYICEDVQVLEHEGHTRLFCGLRGGSLVSFNVDNEDDMLSLNARQEARIASVPVMFMKGTSKSSMCSVVAGPDIYQLALNGSTFSISPVIFEGSQQPQINAATRLSIPDSAHNIIVCVTEEELFYANISSSLQTCVRPIPLHATPRRLLYYSTLEILIVACLPQTQPKPSPTTLKFLNPTTGEFLHTGELLDSESKKPIFDRPNEQINALTEWKVRAPNNLEWRYIVAGTQFTSDQTKKGRMVFLSVQKSDKGSVTIRKRYTWRLEAPVYAISPAGNKLVYSSGKSVFIGDLDVETKRFRQIDEYNKLRSPAIFITTSCSSDRVPPTGHLTSRTASASESPKETTTITISTAADSLHILHFSSSKLVSQHNDDRARNGFSHLSFTDDPNFWLLTDKNYGLSGVWAPSKPDMLPATARLASQSLRTVFEAALPVSISRIQSGRSRAAWSSRPSDYLVEGVKATIHEGRELIATGVDGTVLSLSVLTKEVFELLKRLSVEIVGSEARRGKHHHEHHKDKAIERRVLKGDGLAELGRETFMRAVEAVKREKEGRAVLQACFGDNEGKWNEAAWGVVESLLGGVVL</sequence>
<dbReference type="EMBL" id="ML119651">
    <property type="protein sequence ID" value="RPA86016.1"/>
    <property type="molecule type" value="Genomic_DNA"/>
</dbReference>
<dbReference type="InterPro" id="IPR050358">
    <property type="entry name" value="RSE1/DDB1/CFT1"/>
</dbReference>
<reference evidence="3 4" key="1">
    <citation type="journal article" date="2018" name="Nat. Ecol. Evol.">
        <title>Pezizomycetes genomes reveal the molecular basis of ectomycorrhizal truffle lifestyle.</title>
        <authorList>
            <person name="Murat C."/>
            <person name="Payen T."/>
            <person name="Noel B."/>
            <person name="Kuo A."/>
            <person name="Morin E."/>
            <person name="Chen J."/>
            <person name="Kohler A."/>
            <person name="Krizsan K."/>
            <person name="Balestrini R."/>
            <person name="Da Silva C."/>
            <person name="Montanini B."/>
            <person name="Hainaut M."/>
            <person name="Levati E."/>
            <person name="Barry K.W."/>
            <person name="Belfiori B."/>
            <person name="Cichocki N."/>
            <person name="Clum A."/>
            <person name="Dockter R.B."/>
            <person name="Fauchery L."/>
            <person name="Guy J."/>
            <person name="Iotti M."/>
            <person name="Le Tacon F."/>
            <person name="Lindquist E.A."/>
            <person name="Lipzen A."/>
            <person name="Malagnac F."/>
            <person name="Mello A."/>
            <person name="Molinier V."/>
            <person name="Miyauchi S."/>
            <person name="Poulain J."/>
            <person name="Riccioni C."/>
            <person name="Rubini A."/>
            <person name="Sitrit Y."/>
            <person name="Splivallo R."/>
            <person name="Traeger S."/>
            <person name="Wang M."/>
            <person name="Zifcakova L."/>
            <person name="Wipf D."/>
            <person name="Zambonelli A."/>
            <person name="Paolocci F."/>
            <person name="Nowrousian M."/>
            <person name="Ottonello S."/>
            <person name="Baldrian P."/>
            <person name="Spatafora J.W."/>
            <person name="Henrissat B."/>
            <person name="Nagy L.G."/>
            <person name="Aury J.M."/>
            <person name="Wincker P."/>
            <person name="Grigoriev I.V."/>
            <person name="Bonfante P."/>
            <person name="Martin F.M."/>
        </authorList>
    </citation>
    <scope>NUCLEOTIDE SEQUENCE [LARGE SCALE GENOMIC DNA]</scope>
    <source>
        <strain evidence="3 4">RN42</strain>
    </source>
</reference>
<dbReference type="PANTHER" id="PTHR10644">
    <property type="entry name" value="DNA REPAIR/RNA PROCESSING CPSF FAMILY"/>
    <property type="match status" value="1"/>
</dbReference>
<organism evidence="3 4">
    <name type="scientific">Ascobolus immersus RN42</name>
    <dbReference type="NCBI Taxonomy" id="1160509"/>
    <lineage>
        <taxon>Eukaryota</taxon>
        <taxon>Fungi</taxon>
        <taxon>Dikarya</taxon>
        <taxon>Ascomycota</taxon>
        <taxon>Pezizomycotina</taxon>
        <taxon>Pezizomycetes</taxon>
        <taxon>Pezizales</taxon>
        <taxon>Ascobolaceae</taxon>
        <taxon>Ascobolus</taxon>
    </lineage>
</organism>
<feature type="compositionally biased region" description="Polar residues" evidence="1">
    <location>
        <begin position="1100"/>
        <end position="1110"/>
    </location>
</feature>
<evidence type="ECO:0000259" key="2">
    <source>
        <dbReference type="Pfam" id="PF10433"/>
    </source>
</evidence>
<evidence type="ECO:0000313" key="3">
    <source>
        <dbReference type="EMBL" id="RPA86016.1"/>
    </source>
</evidence>
<dbReference type="Pfam" id="PF10433">
    <property type="entry name" value="Beta-prop_RSE1_1st"/>
    <property type="match status" value="1"/>
</dbReference>
<dbReference type="Gene3D" id="2.130.10.10">
    <property type="entry name" value="YVTN repeat-like/Quinoprotein amine dehydrogenase"/>
    <property type="match status" value="2"/>
</dbReference>
<dbReference type="Proteomes" id="UP000275078">
    <property type="component" value="Unassembled WGS sequence"/>
</dbReference>
<dbReference type="InterPro" id="IPR018846">
    <property type="entry name" value="Beta-prop_RSE1/DDB1/CPSF1_1st"/>
</dbReference>
<feature type="domain" description="RSE1/DDB1/CPSF1 first beta-propeller" evidence="2">
    <location>
        <begin position="59"/>
        <end position="430"/>
    </location>
</feature>
<evidence type="ECO:0000313" key="4">
    <source>
        <dbReference type="Proteomes" id="UP000275078"/>
    </source>
</evidence>
<dbReference type="InterPro" id="IPR015943">
    <property type="entry name" value="WD40/YVTN_repeat-like_dom_sf"/>
</dbReference>
<accession>A0A3N4IK29</accession>
<evidence type="ECO:0000256" key="1">
    <source>
        <dbReference type="SAM" id="MobiDB-lite"/>
    </source>
</evidence>
<gene>
    <name evidence="3" type="ORF">BJ508DRAFT_411612</name>
</gene>